<dbReference type="AlphaFoldDB" id="A0A1I8F8Z7"/>
<reference evidence="3" key="1">
    <citation type="submission" date="2016-11" db="UniProtKB">
        <authorList>
            <consortium name="WormBaseParasite"/>
        </authorList>
    </citation>
    <scope>IDENTIFICATION</scope>
</reference>
<accession>A0A1I8F8Z7</accession>
<proteinExistence type="predicted"/>
<keyword evidence="2" id="KW-1185">Reference proteome</keyword>
<feature type="region of interest" description="Disordered" evidence="1">
    <location>
        <begin position="85"/>
        <end position="112"/>
    </location>
</feature>
<sequence length="281" mass="30783">MLPNQTEPPATDCKDSPPVVDSIDVDVANKDEGEAASELEGRRTIRPILAPQLARSACPASAAGPYESVFDVAALEAAAGVEQLRRDRRRLPPNSRPFRRTSRHRRPAAAATRPFLRRRHCRQWSETPTTGSGRLHPMMMRLRVKLNWLDDSSRWPDALDKLRRQLAALLKAQSATSKDSGAMPAAAPRPHWPPWCSSAARPGRWNFAVASVRVAGSSGRLHLAATWHGGLLVAEGSASATGPSGCLPSLLTGTRVLLLLLIRQPKHCLCCFFVRSEEQIF</sequence>
<evidence type="ECO:0000313" key="3">
    <source>
        <dbReference type="WBParaSite" id="maker-unitig_24580-snap-gene-0.2-mRNA-1"/>
    </source>
</evidence>
<name>A0A1I8F8Z7_9PLAT</name>
<dbReference type="Proteomes" id="UP000095280">
    <property type="component" value="Unplaced"/>
</dbReference>
<feature type="compositionally biased region" description="Basic residues" evidence="1">
    <location>
        <begin position="86"/>
        <end position="107"/>
    </location>
</feature>
<protein>
    <submittedName>
        <fullName evidence="3">Uncharacterized protein</fullName>
    </submittedName>
</protein>
<feature type="region of interest" description="Disordered" evidence="1">
    <location>
        <begin position="1"/>
        <end position="21"/>
    </location>
</feature>
<dbReference type="WBParaSite" id="maker-unitig_24580-snap-gene-0.2-mRNA-1">
    <property type="protein sequence ID" value="maker-unitig_24580-snap-gene-0.2-mRNA-1"/>
    <property type="gene ID" value="maker-unitig_24580-snap-gene-0.2"/>
</dbReference>
<evidence type="ECO:0000313" key="2">
    <source>
        <dbReference type="Proteomes" id="UP000095280"/>
    </source>
</evidence>
<organism evidence="2 3">
    <name type="scientific">Macrostomum lignano</name>
    <dbReference type="NCBI Taxonomy" id="282301"/>
    <lineage>
        <taxon>Eukaryota</taxon>
        <taxon>Metazoa</taxon>
        <taxon>Spiralia</taxon>
        <taxon>Lophotrochozoa</taxon>
        <taxon>Platyhelminthes</taxon>
        <taxon>Rhabditophora</taxon>
        <taxon>Macrostomorpha</taxon>
        <taxon>Macrostomida</taxon>
        <taxon>Macrostomidae</taxon>
        <taxon>Macrostomum</taxon>
    </lineage>
</organism>
<evidence type="ECO:0000256" key="1">
    <source>
        <dbReference type="SAM" id="MobiDB-lite"/>
    </source>
</evidence>